<organism evidence="1 2">
    <name type="scientific">Crepidotus variabilis</name>
    <dbReference type="NCBI Taxonomy" id="179855"/>
    <lineage>
        <taxon>Eukaryota</taxon>
        <taxon>Fungi</taxon>
        <taxon>Dikarya</taxon>
        <taxon>Basidiomycota</taxon>
        <taxon>Agaricomycotina</taxon>
        <taxon>Agaricomycetes</taxon>
        <taxon>Agaricomycetidae</taxon>
        <taxon>Agaricales</taxon>
        <taxon>Agaricineae</taxon>
        <taxon>Crepidotaceae</taxon>
        <taxon>Crepidotus</taxon>
    </lineage>
</organism>
<keyword evidence="2" id="KW-1185">Reference proteome</keyword>
<proteinExistence type="predicted"/>
<gene>
    <name evidence="1" type="ORF">CPB83DRAFT_864495</name>
</gene>
<accession>A0A9P6E4P1</accession>
<dbReference type="Proteomes" id="UP000807306">
    <property type="component" value="Unassembled WGS sequence"/>
</dbReference>
<dbReference type="AlphaFoldDB" id="A0A9P6E4P1"/>
<comment type="caution">
    <text evidence="1">The sequence shown here is derived from an EMBL/GenBank/DDBJ whole genome shotgun (WGS) entry which is preliminary data.</text>
</comment>
<feature type="non-terminal residue" evidence="1">
    <location>
        <position position="1"/>
    </location>
</feature>
<protein>
    <submittedName>
        <fullName evidence="1">Uncharacterized protein</fullName>
    </submittedName>
</protein>
<feature type="non-terminal residue" evidence="1">
    <location>
        <position position="59"/>
    </location>
</feature>
<reference evidence="1" key="1">
    <citation type="submission" date="2020-11" db="EMBL/GenBank/DDBJ databases">
        <authorList>
            <consortium name="DOE Joint Genome Institute"/>
            <person name="Ahrendt S."/>
            <person name="Riley R."/>
            <person name="Andreopoulos W."/>
            <person name="Labutti K."/>
            <person name="Pangilinan J."/>
            <person name="Ruiz-Duenas F.J."/>
            <person name="Barrasa J.M."/>
            <person name="Sanchez-Garcia M."/>
            <person name="Camarero S."/>
            <person name="Miyauchi S."/>
            <person name="Serrano A."/>
            <person name="Linde D."/>
            <person name="Babiker R."/>
            <person name="Drula E."/>
            <person name="Ayuso-Fernandez I."/>
            <person name="Pacheco R."/>
            <person name="Padilla G."/>
            <person name="Ferreira P."/>
            <person name="Barriuso J."/>
            <person name="Kellner H."/>
            <person name="Castanera R."/>
            <person name="Alfaro M."/>
            <person name="Ramirez L."/>
            <person name="Pisabarro A.G."/>
            <person name="Kuo A."/>
            <person name="Tritt A."/>
            <person name="Lipzen A."/>
            <person name="He G."/>
            <person name="Yan M."/>
            <person name="Ng V."/>
            <person name="Cullen D."/>
            <person name="Martin F."/>
            <person name="Rosso M.-N."/>
            <person name="Henrissat B."/>
            <person name="Hibbett D."/>
            <person name="Martinez A.T."/>
            <person name="Grigoriev I.V."/>
        </authorList>
    </citation>
    <scope>NUCLEOTIDE SEQUENCE</scope>
    <source>
        <strain evidence="1">CBS 506.95</strain>
    </source>
</reference>
<evidence type="ECO:0000313" key="1">
    <source>
        <dbReference type="EMBL" id="KAF9522435.1"/>
    </source>
</evidence>
<name>A0A9P6E4P1_9AGAR</name>
<dbReference type="EMBL" id="MU157946">
    <property type="protein sequence ID" value="KAF9522435.1"/>
    <property type="molecule type" value="Genomic_DNA"/>
</dbReference>
<sequence>SSLPSPSTLDVAPSDHLAVIILTISPPRLLHFPPCIATFLTFSSPSTSSFKVSPPIYLS</sequence>
<evidence type="ECO:0000313" key="2">
    <source>
        <dbReference type="Proteomes" id="UP000807306"/>
    </source>
</evidence>